<dbReference type="CDD" id="cd00377">
    <property type="entry name" value="ICL_PEPM"/>
    <property type="match status" value="1"/>
</dbReference>
<dbReference type="RefSeq" id="WP_284364619.1">
    <property type="nucleotide sequence ID" value="NZ_BSNI01000002.1"/>
</dbReference>
<proteinExistence type="predicted"/>
<accession>A0ABQ5UVL9</accession>
<evidence type="ECO:0000313" key="1">
    <source>
        <dbReference type="EMBL" id="GLQ18037.1"/>
    </source>
</evidence>
<comment type="caution">
    <text evidence="1">The sequence shown here is derived from an EMBL/GenBank/DDBJ whole genome shotgun (WGS) entry which is preliminary data.</text>
</comment>
<reference evidence="1" key="2">
    <citation type="submission" date="2023-01" db="EMBL/GenBank/DDBJ databases">
        <title>Draft genome sequence of Maritalea porphyrae strain NBRC 107169.</title>
        <authorList>
            <person name="Sun Q."/>
            <person name="Mori K."/>
        </authorList>
    </citation>
    <scope>NUCLEOTIDE SEQUENCE</scope>
    <source>
        <strain evidence="1">NBRC 107169</strain>
    </source>
</reference>
<name>A0ABQ5UVL9_9HYPH</name>
<dbReference type="InterPro" id="IPR039556">
    <property type="entry name" value="ICL/PEPM"/>
</dbReference>
<dbReference type="PANTHER" id="PTHR42905">
    <property type="entry name" value="PHOSPHOENOLPYRUVATE CARBOXYLASE"/>
    <property type="match status" value="1"/>
</dbReference>
<dbReference type="SUPFAM" id="SSF51621">
    <property type="entry name" value="Phosphoenolpyruvate/pyruvate domain"/>
    <property type="match status" value="1"/>
</dbReference>
<dbReference type="GO" id="GO:0016829">
    <property type="term" value="F:lyase activity"/>
    <property type="evidence" value="ECO:0007669"/>
    <property type="project" value="UniProtKB-KW"/>
</dbReference>
<dbReference type="Gene3D" id="3.20.20.60">
    <property type="entry name" value="Phosphoenolpyruvate-binding domains"/>
    <property type="match status" value="1"/>
</dbReference>
<organism evidence="1 2">
    <name type="scientific">Maritalea porphyrae</name>
    <dbReference type="NCBI Taxonomy" id="880732"/>
    <lineage>
        <taxon>Bacteria</taxon>
        <taxon>Pseudomonadati</taxon>
        <taxon>Pseudomonadota</taxon>
        <taxon>Alphaproteobacteria</taxon>
        <taxon>Hyphomicrobiales</taxon>
        <taxon>Devosiaceae</taxon>
        <taxon>Maritalea</taxon>
    </lineage>
</organism>
<dbReference type="EMBL" id="BSNI01000002">
    <property type="protein sequence ID" value="GLQ18037.1"/>
    <property type="molecule type" value="Genomic_DNA"/>
</dbReference>
<dbReference type="Proteomes" id="UP001161405">
    <property type="component" value="Unassembled WGS sequence"/>
</dbReference>
<dbReference type="InterPro" id="IPR040442">
    <property type="entry name" value="Pyrv_kinase-like_dom_sf"/>
</dbReference>
<protein>
    <submittedName>
        <fullName evidence="1">2-methylisocitrate lyase</fullName>
    </submittedName>
</protein>
<sequence length="269" mass="28428">MPTPSEFRKLHKPGEPFILANAWDIGSARMLEALGAKAVATSSAALAFVKGQSDLGDISRNDALTHADELNKAVELPLNGDFENGFGPSLDDVIDTINASGSIGIAGCGIEDMDLPSTEPYAFERAVERIEAAADAARKLPYDFVLTARADGVMHGKYDLDEAIRRLQAFQKAGADVLFAPMPGDMEDVARICKEVDGPINAICAGPFTQNTIADYAAAGVARISLGSSLARITHRAIFDAANAMFGDGDFSLLGKSIAGGEIEKLILR</sequence>
<gene>
    <name evidence="1" type="ORF">GCM10007879_22860</name>
</gene>
<dbReference type="Pfam" id="PF13714">
    <property type="entry name" value="PEP_mutase"/>
    <property type="match status" value="1"/>
</dbReference>
<reference evidence="1" key="1">
    <citation type="journal article" date="2014" name="Int. J. Syst. Evol. Microbiol.">
        <title>Complete genome of a new Firmicutes species belonging to the dominant human colonic microbiota ('Ruminococcus bicirculans') reveals two chromosomes and a selective capacity to utilize plant glucans.</title>
        <authorList>
            <consortium name="NISC Comparative Sequencing Program"/>
            <person name="Wegmann U."/>
            <person name="Louis P."/>
            <person name="Goesmann A."/>
            <person name="Henrissat B."/>
            <person name="Duncan S.H."/>
            <person name="Flint H.J."/>
        </authorList>
    </citation>
    <scope>NUCLEOTIDE SEQUENCE</scope>
    <source>
        <strain evidence="1">NBRC 107169</strain>
    </source>
</reference>
<dbReference type="InterPro" id="IPR015813">
    <property type="entry name" value="Pyrv/PenolPyrv_kinase-like_dom"/>
</dbReference>
<keyword evidence="1" id="KW-0456">Lyase</keyword>
<evidence type="ECO:0000313" key="2">
    <source>
        <dbReference type="Proteomes" id="UP001161405"/>
    </source>
</evidence>
<keyword evidence="2" id="KW-1185">Reference proteome</keyword>
<dbReference type="PANTHER" id="PTHR42905:SF16">
    <property type="entry name" value="CARBOXYPHOSPHONOENOLPYRUVATE PHOSPHONOMUTASE-LIKE PROTEIN (AFU_ORTHOLOGUE AFUA_5G07230)"/>
    <property type="match status" value="1"/>
</dbReference>